<dbReference type="EMBL" id="RJVG01000003">
    <property type="protein sequence ID" value="ROR29295.1"/>
    <property type="molecule type" value="Genomic_DNA"/>
</dbReference>
<organism evidence="15 16">
    <name type="scientific">Mobilisporobacter senegalensis</name>
    <dbReference type="NCBI Taxonomy" id="1329262"/>
    <lineage>
        <taxon>Bacteria</taxon>
        <taxon>Bacillati</taxon>
        <taxon>Bacillota</taxon>
        <taxon>Clostridia</taxon>
        <taxon>Lachnospirales</taxon>
        <taxon>Lachnospiraceae</taxon>
        <taxon>Mobilisporobacter</taxon>
    </lineage>
</organism>
<keyword evidence="4" id="KW-0808">Transferase</keyword>
<keyword evidence="7 15" id="KW-0418">Kinase</keyword>
<dbReference type="Gene3D" id="3.30.450.20">
    <property type="entry name" value="PAS domain"/>
    <property type="match status" value="1"/>
</dbReference>
<dbReference type="InterPro" id="IPR036890">
    <property type="entry name" value="HATPase_C_sf"/>
</dbReference>
<dbReference type="PANTHER" id="PTHR34220:SF11">
    <property type="entry name" value="SENSOR PROTEIN KINASE HPTS"/>
    <property type="match status" value="1"/>
</dbReference>
<dbReference type="GO" id="GO:0005886">
    <property type="term" value="C:plasma membrane"/>
    <property type="evidence" value="ECO:0007669"/>
    <property type="project" value="UniProtKB-SubCell"/>
</dbReference>
<evidence type="ECO:0000256" key="9">
    <source>
        <dbReference type="ARBA" id="ARBA00022989"/>
    </source>
</evidence>
<keyword evidence="8" id="KW-0067">ATP-binding</keyword>
<feature type="coiled-coil region" evidence="12">
    <location>
        <begin position="354"/>
        <end position="381"/>
    </location>
</feature>
<dbReference type="GO" id="GO:0005524">
    <property type="term" value="F:ATP binding"/>
    <property type="evidence" value="ECO:0007669"/>
    <property type="project" value="UniProtKB-KW"/>
</dbReference>
<evidence type="ECO:0000256" key="3">
    <source>
        <dbReference type="ARBA" id="ARBA00022553"/>
    </source>
</evidence>
<dbReference type="Pfam" id="PF06580">
    <property type="entry name" value="His_kinase"/>
    <property type="match status" value="1"/>
</dbReference>
<evidence type="ECO:0000256" key="12">
    <source>
        <dbReference type="SAM" id="Coils"/>
    </source>
</evidence>
<evidence type="ECO:0000256" key="7">
    <source>
        <dbReference type="ARBA" id="ARBA00022777"/>
    </source>
</evidence>
<accession>A0A3N1XRN8</accession>
<dbReference type="InterPro" id="IPR010559">
    <property type="entry name" value="Sig_transdc_His_kin_internal"/>
</dbReference>
<evidence type="ECO:0000256" key="6">
    <source>
        <dbReference type="ARBA" id="ARBA00022741"/>
    </source>
</evidence>
<name>A0A3N1XRN8_9FIRM</name>
<proteinExistence type="predicted"/>
<dbReference type="Pfam" id="PF00672">
    <property type="entry name" value="HAMP"/>
    <property type="match status" value="1"/>
</dbReference>
<evidence type="ECO:0000313" key="15">
    <source>
        <dbReference type="EMBL" id="ROR29295.1"/>
    </source>
</evidence>
<evidence type="ECO:0000313" key="16">
    <source>
        <dbReference type="Proteomes" id="UP000273083"/>
    </source>
</evidence>
<dbReference type="SUPFAM" id="SSF158472">
    <property type="entry name" value="HAMP domain-like"/>
    <property type="match status" value="1"/>
</dbReference>
<dbReference type="InterPro" id="IPR003660">
    <property type="entry name" value="HAMP_dom"/>
</dbReference>
<dbReference type="RefSeq" id="WP_123608739.1">
    <property type="nucleotide sequence ID" value="NZ_RJVG01000003.1"/>
</dbReference>
<dbReference type="OrthoDB" id="9809348at2"/>
<gene>
    <name evidence="15" type="ORF">EDD66_103231</name>
</gene>
<dbReference type="SUPFAM" id="SSF55874">
    <property type="entry name" value="ATPase domain of HSP90 chaperone/DNA topoisomerase II/histidine kinase"/>
    <property type="match status" value="1"/>
</dbReference>
<keyword evidence="10" id="KW-0902">Two-component regulatory system</keyword>
<keyword evidence="2" id="KW-1003">Cell membrane</keyword>
<dbReference type="Gene3D" id="1.10.287.130">
    <property type="match status" value="1"/>
</dbReference>
<evidence type="ECO:0000256" key="2">
    <source>
        <dbReference type="ARBA" id="ARBA00022475"/>
    </source>
</evidence>
<dbReference type="GO" id="GO:0000155">
    <property type="term" value="F:phosphorelay sensor kinase activity"/>
    <property type="evidence" value="ECO:0007669"/>
    <property type="project" value="InterPro"/>
</dbReference>
<evidence type="ECO:0000256" key="8">
    <source>
        <dbReference type="ARBA" id="ARBA00022840"/>
    </source>
</evidence>
<evidence type="ECO:0000256" key="13">
    <source>
        <dbReference type="SAM" id="Phobius"/>
    </source>
</evidence>
<evidence type="ECO:0000256" key="4">
    <source>
        <dbReference type="ARBA" id="ARBA00022679"/>
    </source>
</evidence>
<evidence type="ECO:0000256" key="10">
    <source>
        <dbReference type="ARBA" id="ARBA00023012"/>
    </source>
</evidence>
<comment type="subcellular location">
    <subcellularLocation>
        <location evidence="1">Cell membrane</location>
        <topology evidence="1">Multi-pass membrane protein</topology>
    </subcellularLocation>
</comment>
<dbReference type="AlphaFoldDB" id="A0A3N1XRN8"/>
<keyword evidence="3" id="KW-0597">Phosphoprotein</keyword>
<feature type="domain" description="HAMP" evidence="14">
    <location>
        <begin position="307"/>
        <end position="359"/>
    </location>
</feature>
<evidence type="ECO:0000256" key="1">
    <source>
        <dbReference type="ARBA" id="ARBA00004651"/>
    </source>
</evidence>
<keyword evidence="11 13" id="KW-0472">Membrane</keyword>
<dbReference type="Pfam" id="PF02518">
    <property type="entry name" value="HATPase_c"/>
    <property type="match status" value="1"/>
</dbReference>
<dbReference type="SMART" id="SM00387">
    <property type="entry name" value="HATPase_c"/>
    <property type="match status" value="1"/>
</dbReference>
<dbReference type="Gene3D" id="3.30.565.10">
    <property type="entry name" value="Histidine kinase-like ATPase, C-terminal domain"/>
    <property type="match status" value="1"/>
</dbReference>
<sequence length="575" mass="66554">MNRKRKKKSFRYQLMRATSIFVIVPLILFLILFQGIKKIIVERYSESAKQSVQATADNIDYTLRDVENMSNSILMNHELLQLIKEGKRQQFVSILNSYFNSSFNIEGIYTITSLEYNYVGANLKAGINSIPIEELDRTSGEIVWFPTREQEVQILSGNVKKNYFIMGRKIIDVSSLDELGYMSIMLDDSVVREIYSNIKEESSEVLIFDLDGKVISSTNGDHKTISRWNNYMKTIFDDTSTGYIDYKEDGKDYVAIYSSLNHNNWRIVKIIPQSILYKEVNAIQLFTLVGSLLLLSFMLLLAFLYSKNITQPITRMIMQMKEIEGGNLKVKVDTNVNNELDELGTSFNHMVTKIEYLMEEVVSAERNKNELELEVLHAQINPHFLYNTLNTIRWMAKIKNESSISDAIVALVRLLRVSISLDKNKITLKEEIDYIENYILIQRLRFNQSFEINYNIKEEHKNLNLPKLILQPIVENSLIYGYEDEENEATLKIDIFTQDVDGDIEIIIEDNGPGIDDKTLENIFKYEKNINKFSKVGLNNVNQRIKMYFGDDYGIFIKSNIGKGTKVIIRIPNNT</sequence>
<comment type="caution">
    <text evidence="15">The sequence shown here is derived from an EMBL/GenBank/DDBJ whole genome shotgun (WGS) entry which is preliminary data.</text>
</comment>
<protein>
    <submittedName>
        <fullName evidence="15">Two-component system sensor histidine kinase YesM</fullName>
    </submittedName>
</protein>
<dbReference type="Proteomes" id="UP000273083">
    <property type="component" value="Unassembled WGS sequence"/>
</dbReference>
<dbReference type="PANTHER" id="PTHR34220">
    <property type="entry name" value="SENSOR HISTIDINE KINASE YPDA"/>
    <property type="match status" value="1"/>
</dbReference>
<reference evidence="15 16" key="1">
    <citation type="submission" date="2018-11" db="EMBL/GenBank/DDBJ databases">
        <title>Genomic Encyclopedia of Type Strains, Phase IV (KMG-IV): sequencing the most valuable type-strain genomes for metagenomic binning, comparative biology and taxonomic classification.</title>
        <authorList>
            <person name="Goeker M."/>
        </authorList>
    </citation>
    <scope>NUCLEOTIDE SEQUENCE [LARGE SCALE GENOMIC DNA]</scope>
    <source>
        <strain evidence="15 16">DSM 26537</strain>
    </source>
</reference>
<dbReference type="SMART" id="SM00304">
    <property type="entry name" value="HAMP"/>
    <property type="match status" value="1"/>
</dbReference>
<keyword evidence="9 13" id="KW-1133">Transmembrane helix</keyword>
<keyword evidence="16" id="KW-1185">Reference proteome</keyword>
<keyword evidence="12" id="KW-0175">Coiled coil</keyword>
<dbReference type="PROSITE" id="PS50885">
    <property type="entry name" value="HAMP"/>
    <property type="match status" value="1"/>
</dbReference>
<evidence type="ECO:0000259" key="14">
    <source>
        <dbReference type="PROSITE" id="PS50885"/>
    </source>
</evidence>
<dbReference type="InterPro" id="IPR050640">
    <property type="entry name" value="Bact_2-comp_sensor_kinase"/>
</dbReference>
<feature type="transmembrane region" description="Helical" evidence="13">
    <location>
        <begin position="12"/>
        <end position="33"/>
    </location>
</feature>
<evidence type="ECO:0000256" key="11">
    <source>
        <dbReference type="ARBA" id="ARBA00023136"/>
    </source>
</evidence>
<dbReference type="InterPro" id="IPR003594">
    <property type="entry name" value="HATPase_dom"/>
</dbReference>
<evidence type="ECO:0000256" key="5">
    <source>
        <dbReference type="ARBA" id="ARBA00022692"/>
    </source>
</evidence>
<keyword evidence="5 13" id="KW-0812">Transmembrane</keyword>
<keyword evidence="6" id="KW-0547">Nucleotide-binding</keyword>
<dbReference type="CDD" id="cd06225">
    <property type="entry name" value="HAMP"/>
    <property type="match status" value="1"/>
</dbReference>
<feature type="transmembrane region" description="Helical" evidence="13">
    <location>
        <begin position="282"/>
        <end position="305"/>
    </location>
</feature>